<keyword evidence="2" id="KW-0812">Transmembrane</keyword>
<feature type="transmembrane region" description="Helical" evidence="2">
    <location>
        <begin position="419"/>
        <end position="435"/>
    </location>
</feature>
<feature type="region of interest" description="Disordered" evidence="1">
    <location>
        <begin position="446"/>
        <end position="465"/>
    </location>
</feature>
<dbReference type="Proteomes" id="UP000198923">
    <property type="component" value="Unassembled WGS sequence"/>
</dbReference>
<dbReference type="EMBL" id="FNCN01000026">
    <property type="protein sequence ID" value="SDH91916.1"/>
    <property type="molecule type" value="Genomic_DNA"/>
</dbReference>
<keyword evidence="2" id="KW-1133">Transmembrane helix</keyword>
<organism evidence="3 4">
    <name type="scientific">Sinosporangium album</name>
    <dbReference type="NCBI Taxonomy" id="504805"/>
    <lineage>
        <taxon>Bacteria</taxon>
        <taxon>Bacillati</taxon>
        <taxon>Actinomycetota</taxon>
        <taxon>Actinomycetes</taxon>
        <taxon>Streptosporangiales</taxon>
        <taxon>Streptosporangiaceae</taxon>
        <taxon>Sinosporangium</taxon>
    </lineage>
</organism>
<feature type="transmembrane region" description="Helical" evidence="2">
    <location>
        <begin position="73"/>
        <end position="98"/>
    </location>
</feature>
<dbReference type="AlphaFoldDB" id="A0A1G8GC70"/>
<dbReference type="RefSeq" id="WP_143020393.1">
    <property type="nucleotide sequence ID" value="NZ_FNCN01000026.1"/>
</dbReference>
<feature type="transmembrane region" description="Helical" evidence="2">
    <location>
        <begin position="395"/>
        <end position="413"/>
    </location>
</feature>
<accession>A0A1G8GC70</accession>
<evidence type="ECO:0000256" key="2">
    <source>
        <dbReference type="SAM" id="Phobius"/>
    </source>
</evidence>
<evidence type="ECO:0008006" key="5">
    <source>
        <dbReference type="Google" id="ProtNLM"/>
    </source>
</evidence>
<evidence type="ECO:0000313" key="3">
    <source>
        <dbReference type="EMBL" id="SDH91916.1"/>
    </source>
</evidence>
<keyword evidence="2" id="KW-0472">Membrane</keyword>
<feature type="transmembrane region" description="Helical" evidence="2">
    <location>
        <begin position="119"/>
        <end position="145"/>
    </location>
</feature>
<gene>
    <name evidence="3" type="ORF">SAMN05421505_12665</name>
</gene>
<reference evidence="3 4" key="1">
    <citation type="submission" date="2016-10" db="EMBL/GenBank/DDBJ databases">
        <authorList>
            <person name="de Groot N.N."/>
        </authorList>
    </citation>
    <scope>NUCLEOTIDE SEQUENCE [LARGE SCALE GENOMIC DNA]</scope>
    <source>
        <strain evidence="3 4">CPCC 201354</strain>
    </source>
</reference>
<dbReference type="STRING" id="504805.SAMN05421505_12665"/>
<feature type="transmembrane region" description="Helical" evidence="2">
    <location>
        <begin position="191"/>
        <end position="211"/>
    </location>
</feature>
<feature type="transmembrane region" description="Helical" evidence="2">
    <location>
        <begin position="368"/>
        <end position="388"/>
    </location>
</feature>
<keyword evidence="4" id="KW-1185">Reference proteome</keyword>
<name>A0A1G8GC70_9ACTN</name>
<feature type="transmembrane region" description="Helical" evidence="2">
    <location>
        <begin position="151"/>
        <end position="179"/>
    </location>
</feature>
<sequence length="465" mass="49839">MRPSSLSVLRENRVFVVALLPAVALRVLAIAGYPPALWFWADSFTYVGAALDPAPEPYRPVGYSLLLAVLRPFHSLGLVAGVQHALGLTLAVALYVLLRRGLPGWAATVIVSPMLYDEFLILLEHMIMADTLFTVLVTVGVVLVIRPLTPARAAAAGAVLGFAAVTRSIGLAVVLLALGFACLRRVGVRPLATLTAAAIVPLIGYSTWMYADSGEFALTRADGMFLRARTMTFADCEVIRPRQPKLCPDQPVSARPAPAYWVWGSWSPLKRLPSAQRNAEAGRFAQEAILAQPGPYLAAAGGDLAKVLRWERVADVKPGGKPHPYIFPEAPRPLRDSVRATAETYEGGPAATRVVEPYAGWLRAYQRFGYLPLPLMVAALLAGQVVALVRRRYDALLPGLTATALIAAPAFIVGYDVRYVIPAIPLVCLTVGLAARRTATGGRPQHIDRTLIEGGGGEGSLHPGR</sequence>
<evidence type="ECO:0000256" key="1">
    <source>
        <dbReference type="SAM" id="MobiDB-lite"/>
    </source>
</evidence>
<evidence type="ECO:0000313" key="4">
    <source>
        <dbReference type="Proteomes" id="UP000198923"/>
    </source>
</evidence>
<dbReference type="OrthoDB" id="3212150at2"/>
<proteinExistence type="predicted"/>
<protein>
    <recommendedName>
        <fullName evidence="5">Dolichyl-phosphate-mannose-protein mannosyltransferase</fullName>
    </recommendedName>
</protein>